<dbReference type="Proteomes" id="UP000005019">
    <property type="component" value="Unassembled WGS sequence"/>
</dbReference>
<dbReference type="AlphaFoldDB" id="F5RGL4"/>
<evidence type="ECO:0000313" key="2">
    <source>
        <dbReference type="Proteomes" id="UP000005019"/>
    </source>
</evidence>
<reference evidence="1 2" key="1">
    <citation type="journal article" date="2011" name="J. Bacteriol.">
        <title>Genome sequence of Methyloversatilis universalis FAM5T, a methylotrophic representative of the order Rhodocyclales.</title>
        <authorList>
            <person name="Kittichotirat W."/>
            <person name="Good N.M."/>
            <person name="Hall R."/>
            <person name="Bringel F."/>
            <person name="Lajus A."/>
            <person name="Medigue C."/>
            <person name="Smalley N.E."/>
            <person name="Beck D."/>
            <person name="Bumgarner R."/>
            <person name="Vuilleumier S."/>
            <person name="Kalyuzhnaya M.G."/>
        </authorList>
    </citation>
    <scope>NUCLEOTIDE SEQUENCE [LARGE SCALE GENOMIC DNA]</scope>
    <source>
        <strain evidence="2">ATCC BAA-1314 / JCM 13912 / FAM5</strain>
    </source>
</reference>
<dbReference type="EMBL" id="AFHG01000057">
    <property type="protein sequence ID" value="EGK70402.1"/>
    <property type="molecule type" value="Genomic_DNA"/>
</dbReference>
<dbReference type="STRING" id="1000565.METUNv1_03307"/>
<evidence type="ECO:0008006" key="3">
    <source>
        <dbReference type="Google" id="ProtNLM"/>
    </source>
</evidence>
<proteinExistence type="predicted"/>
<protein>
    <recommendedName>
        <fullName evidence="3">Lipoprotein</fullName>
    </recommendedName>
</protein>
<dbReference type="OrthoDB" id="7596528at2"/>
<comment type="caution">
    <text evidence="1">The sequence shown here is derived from an EMBL/GenBank/DDBJ whole genome shotgun (WGS) entry which is preliminary data.</text>
</comment>
<dbReference type="eggNOG" id="ENOG5032T6R">
    <property type="taxonomic scope" value="Bacteria"/>
</dbReference>
<keyword evidence="2" id="KW-1185">Reference proteome</keyword>
<name>F5RGL4_METUF</name>
<dbReference type="PROSITE" id="PS51257">
    <property type="entry name" value="PROKAR_LIPOPROTEIN"/>
    <property type="match status" value="1"/>
</dbReference>
<evidence type="ECO:0000313" key="1">
    <source>
        <dbReference type="EMBL" id="EGK70402.1"/>
    </source>
</evidence>
<accession>F5RGL4</accession>
<sequence length="188" mass="20352">MMNSIRIWLSVSALGLLGAGCSNLPAPHYTGSIENVQRLKATPFSVKVGRVDAPVTKAAPYPISLRASPLISPYENSFGSYLAEAIRTELKLAGRLSPDSEIEITGTVLRNDIDVSGFSVAFGDIEARFVVMKGNDVRYDQVKSAHHQWESAFAGAIAIPQAVNEYPRLVQKLLATLYADSAFLNALQ</sequence>
<organism evidence="1 2">
    <name type="scientific">Methyloversatilis universalis (strain ATCC BAA-1314 / DSM 25237 / JCM 13912 / CCUG 52030 / FAM5)</name>
    <dbReference type="NCBI Taxonomy" id="1000565"/>
    <lineage>
        <taxon>Bacteria</taxon>
        <taxon>Pseudomonadati</taxon>
        <taxon>Pseudomonadota</taxon>
        <taxon>Betaproteobacteria</taxon>
        <taxon>Nitrosomonadales</taxon>
        <taxon>Sterolibacteriaceae</taxon>
        <taxon>Methyloversatilis</taxon>
    </lineage>
</organism>
<gene>
    <name evidence="1" type="ORF">METUNv1_03307</name>
</gene>
<dbReference type="RefSeq" id="WP_008063627.1">
    <property type="nucleotide sequence ID" value="NZ_AFHG01000057.1"/>
</dbReference>